<keyword evidence="2" id="KW-0677">Repeat</keyword>
<dbReference type="InterPro" id="IPR056863">
    <property type="entry name" value="LMN_ATRN_NET-like_EGF"/>
</dbReference>
<dbReference type="PANTHER" id="PTHR10574">
    <property type="entry name" value="NETRIN/LAMININ-RELATED"/>
    <property type="match status" value="1"/>
</dbReference>
<dbReference type="CDD" id="cd00055">
    <property type="entry name" value="EGF_Lam"/>
    <property type="match status" value="6"/>
</dbReference>
<dbReference type="SMART" id="SM00180">
    <property type="entry name" value="EGF_Lam"/>
    <property type="match status" value="7"/>
</dbReference>
<evidence type="ECO:0000256" key="6">
    <source>
        <dbReference type="PROSITE-ProRule" id="PRU00460"/>
    </source>
</evidence>
<evidence type="ECO:0000313" key="11">
    <source>
        <dbReference type="RefSeq" id="XP_012938410.1"/>
    </source>
</evidence>
<dbReference type="InterPro" id="IPR009030">
    <property type="entry name" value="Growth_fac_rcpt_cys_sf"/>
</dbReference>
<dbReference type="InterPro" id="IPR000742">
    <property type="entry name" value="EGF"/>
</dbReference>
<reference evidence="11" key="1">
    <citation type="submission" date="2025-08" db="UniProtKB">
        <authorList>
            <consortium name="RefSeq"/>
        </authorList>
    </citation>
    <scope>IDENTIFICATION</scope>
</reference>
<evidence type="ECO:0000313" key="10">
    <source>
        <dbReference type="Proteomes" id="UP000694888"/>
    </source>
</evidence>
<feature type="domain" description="Laminin IV type A" evidence="9">
    <location>
        <begin position="1"/>
        <end position="202"/>
    </location>
</feature>
<dbReference type="PANTHER" id="PTHR10574:SF406">
    <property type="entry name" value="LAMININ SUBUNIT ALPHA 5"/>
    <property type="match status" value="1"/>
</dbReference>
<evidence type="ECO:0000256" key="3">
    <source>
        <dbReference type="ARBA" id="ARBA00023157"/>
    </source>
</evidence>
<feature type="domain" description="Laminin EGF-like" evidence="8">
    <location>
        <begin position="422"/>
        <end position="470"/>
    </location>
</feature>
<feature type="disulfide bond" evidence="6">
    <location>
        <begin position="473"/>
        <end position="490"/>
    </location>
</feature>
<dbReference type="PROSITE" id="PS50027">
    <property type="entry name" value="EGF_LAM_2"/>
    <property type="match status" value="4"/>
</dbReference>
<protein>
    <submittedName>
        <fullName evidence="11">Laminin subunit beta-4</fullName>
    </submittedName>
</protein>
<dbReference type="InterPro" id="IPR050440">
    <property type="entry name" value="Laminin/Netrin_ECM"/>
</dbReference>
<dbReference type="RefSeq" id="XP_012938410.1">
    <property type="nucleotide sequence ID" value="XM_013082956.1"/>
</dbReference>
<keyword evidence="3 6" id="KW-1015">Disulfide bond</keyword>
<feature type="disulfide bond" evidence="6">
    <location>
        <begin position="443"/>
        <end position="452"/>
    </location>
</feature>
<dbReference type="Proteomes" id="UP000694888">
    <property type="component" value="Unplaced"/>
</dbReference>
<dbReference type="SUPFAM" id="SSF57184">
    <property type="entry name" value="Growth factor receptor domain"/>
    <property type="match status" value="1"/>
</dbReference>
<dbReference type="Gene3D" id="2.170.300.10">
    <property type="entry name" value="Tie2 ligand-binding domain superfamily"/>
    <property type="match status" value="1"/>
</dbReference>
<dbReference type="PROSITE" id="PS51115">
    <property type="entry name" value="LAMININ_IVA"/>
    <property type="match status" value="1"/>
</dbReference>
<evidence type="ECO:0000259" key="8">
    <source>
        <dbReference type="PROSITE" id="PS50027"/>
    </source>
</evidence>
<dbReference type="Pfam" id="PF24973">
    <property type="entry name" value="EGF_LMN_ATRN"/>
    <property type="match status" value="2"/>
</dbReference>
<sequence length="1171" mass="123756">MEGNEAAVETPVVMTGEGSRYALSVFTASTTATSDIFILAPPKFLGDRSPAYGRHLTVTTFGRTSPATAPVGGALPAVANSSATTGLDEGLHVILEGKYAPLAVSFAVGVFASDGEATAKIPVMEGSWKLVNTTQTNNTGVASPDLGYASFSQFMEILADLSSLKLKVYDTDVPGSVIDIISVHLENAVDGSAGTPNSGVSVVNNVGLCQCQEGYSGRLCELCAAGFTRVNPGVPDPSSLCVACTCNGHGVTRVLCDNVTGRCSSEVTGPCDPVSGVCECRHNTQGDHCQECLPGYYGDATVKTPDDCLPCACPGIVVANEINAFAATCQLTPEGTPVCVDCRVGHTGDHCERCQEGYFGTPENITNVNGICQPCACNGRADLCDTITGQCLDCRNDTAGHNCQICAPGFFGDPMTSECQPCTCDTVPGSTGACDHVTGVCECLPNVSGNNCDTCDDTTFNLTQGLGCQSCDCHQSGSLSVVCDKVTGQCPCRQRVEGRACDRCLDTYWNININTGCDECACNAQGTIKINDAIDPTCDVITGQCNCALEGIIGRTCDSCAPVSTYPFQYVQLFYIGEFPDCQLCGECFDSWAMAVEGVGADLAGYKGKLDDVWAKYDGKTQDEVGPNLDVIADKINQTTASLEAFKTVAQQLQNLGISFSEAVERQNLLAARTDAHAATELTQTATVTSLEALNDVVQGTGLTTVSLSGLQQQLDDLIRDSLAIANQGNSSWSEIQTLSFVVASPEDRERQLKQQAQRSMQLAAITNESFVVLKTGYETAAIPGVTENEREINSVSGRITNVTATLADARAVLSNVLAGLQQSQTTLDAMVNAAQVARETMLATVITLQDHVANSSIAQREAGKVAKLAHDFRTVADNAQQVMIDSMTSVIESFGSLSQTQNDMATAQLQSSRVQSTQLQPLSDMEQLVQQIDGAAVSLEDVTSLNVMASTALFVAEDAVRDSQEALQVSKQLKEEVDLMQEDVQTSRDLRVQVTGLKNASDSINTTARNVLEEAGTHINSTQEHVRAITATAQELSANISTLSNFYTTTETDVTNAATTAGQVQARAATATNNQQALLETMSAINAEADESGVAEALTTMTQAQIDITDLEEGLNQLITTEEMQALIQDLVSQGEELRVLDIEVDQLTSQLDILTVALQESAGGVTCKN</sequence>
<keyword evidence="4" id="KW-0325">Glycoprotein</keyword>
<feature type="domain" description="Laminin EGF-like" evidence="8">
    <location>
        <begin position="471"/>
        <end position="519"/>
    </location>
</feature>
<feature type="disulfide bond" evidence="6">
    <location>
        <begin position="244"/>
        <end position="256"/>
    </location>
</feature>
<organism evidence="10 11">
    <name type="scientific">Aplysia californica</name>
    <name type="common">California sea hare</name>
    <dbReference type="NCBI Taxonomy" id="6500"/>
    <lineage>
        <taxon>Eukaryota</taxon>
        <taxon>Metazoa</taxon>
        <taxon>Spiralia</taxon>
        <taxon>Lophotrochozoa</taxon>
        <taxon>Mollusca</taxon>
        <taxon>Gastropoda</taxon>
        <taxon>Heterobranchia</taxon>
        <taxon>Euthyneura</taxon>
        <taxon>Tectipleura</taxon>
        <taxon>Aplysiida</taxon>
        <taxon>Aplysioidea</taxon>
        <taxon>Aplysiidae</taxon>
        <taxon>Aplysia</taxon>
    </lineage>
</organism>
<evidence type="ECO:0000256" key="5">
    <source>
        <dbReference type="ARBA" id="ARBA00023292"/>
    </source>
</evidence>
<keyword evidence="5 6" id="KW-0424">Laminin EGF-like domain</keyword>
<feature type="disulfide bond" evidence="6">
    <location>
        <begin position="471"/>
        <end position="483"/>
    </location>
</feature>
<dbReference type="Pfam" id="PF00053">
    <property type="entry name" value="EGF_laminin"/>
    <property type="match status" value="5"/>
</dbReference>
<dbReference type="InterPro" id="IPR000034">
    <property type="entry name" value="Laminin_IV"/>
</dbReference>
<feature type="disulfide bond" evidence="6">
    <location>
        <begin position="280"/>
        <end position="289"/>
    </location>
</feature>
<feature type="domain" description="Laminin EGF-like" evidence="8">
    <location>
        <begin position="244"/>
        <end position="310"/>
    </location>
</feature>
<keyword evidence="10" id="KW-1185">Reference proteome</keyword>
<dbReference type="Gene3D" id="2.10.25.10">
    <property type="entry name" value="Laminin"/>
    <property type="match status" value="6"/>
</dbReference>
<accession>A0ABM1A0L9</accession>
<dbReference type="GeneID" id="101849767"/>
<evidence type="ECO:0000259" key="9">
    <source>
        <dbReference type="PROSITE" id="PS51115"/>
    </source>
</evidence>
<feature type="disulfide bond" evidence="6">
    <location>
        <begin position="394"/>
        <end position="403"/>
    </location>
</feature>
<evidence type="ECO:0000256" key="7">
    <source>
        <dbReference type="SAM" id="Coils"/>
    </source>
</evidence>
<evidence type="ECO:0000256" key="1">
    <source>
        <dbReference type="ARBA" id="ARBA00022729"/>
    </source>
</evidence>
<gene>
    <name evidence="11" type="primary">LOC101849767</name>
</gene>
<dbReference type="PROSITE" id="PS01248">
    <property type="entry name" value="EGF_LAM_1"/>
    <property type="match status" value="3"/>
</dbReference>
<feature type="disulfide bond" evidence="6">
    <location>
        <begin position="422"/>
        <end position="434"/>
    </location>
</feature>
<keyword evidence="7" id="KW-0175">Coiled coil</keyword>
<proteinExistence type="predicted"/>
<feature type="domain" description="Laminin EGF-like" evidence="8">
    <location>
        <begin position="375"/>
        <end position="421"/>
    </location>
</feature>
<feature type="coiled-coil region" evidence="7">
    <location>
        <begin position="957"/>
        <end position="991"/>
    </location>
</feature>
<dbReference type="InterPro" id="IPR002049">
    <property type="entry name" value="LE_dom"/>
</dbReference>
<name>A0ABM1A0L9_APLCA</name>
<keyword evidence="1" id="KW-0732">Signal</keyword>
<feature type="disulfide bond" evidence="6">
    <location>
        <begin position="424"/>
        <end position="441"/>
    </location>
</feature>
<dbReference type="SUPFAM" id="SSF57196">
    <property type="entry name" value="EGF/Laminin"/>
    <property type="match status" value="2"/>
</dbReference>
<feature type="disulfide bond" evidence="6">
    <location>
        <begin position="492"/>
        <end position="501"/>
    </location>
</feature>
<evidence type="ECO:0000256" key="4">
    <source>
        <dbReference type="ARBA" id="ARBA00023180"/>
    </source>
</evidence>
<dbReference type="SMART" id="SM00181">
    <property type="entry name" value="EGF"/>
    <property type="match status" value="3"/>
</dbReference>
<dbReference type="PRINTS" id="PR00011">
    <property type="entry name" value="EGFLAMININ"/>
</dbReference>
<dbReference type="Pfam" id="PF00052">
    <property type="entry name" value="Laminin_B"/>
    <property type="match status" value="1"/>
</dbReference>
<dbReference type="SMART" id="SM00281">
    <property type="entry name" value="LamB"/>
    <property type="match status" value="1"/>
</dbReference>
<comment type="caution">
    <text evidence="6">Lacks conserved residue(s) required for the propagation of feature annotation.</text>
</comment>
<evidence type="ECO:0000256" key="2">
    <source>
        <dbReference type="ARBA" id="ARBA00022737"/>
    </source>
</evidence>